<dbReference type="EMBL" id="FPBT01000002">
    <property type="protein sequence ID" value="SFU34402.1"/>
    <property type="molecule type" value="Genomic_DNA"/>
</dbReference>
<dbReference type="Gene3D" id="1.20.1090.10">
    <property type="entry name" value="Dehydroquinate synthase-like - alpha domain"/>
    <property type="match status" value="1"/>
</dbReference>
<protein>
    <submittedName>
        <fullName evidence="4">Alcohol dehydrogenase</fullName>
    </submittedName>
</protein>
<evidence type="ECO:0000256" key="1">
    <source>
        <dbReference type="ARBA" id="ARBA00023002"/>
    </source>
</evidence>
<dbReference type="OrthoDB" id="9804734at2"/>
<dbReference type="CDD" id="cd08185">
    <property type="entry name" value="Fe-ADH-like"/>
    <property type="match status" value="1"/>
</dbReference>
<organism evidence="4 5">
    <name type="scientific">Eubacterium pyruvativorans</name>
    <dbReference type="NCBI Taxonomy" id="155865"/>
    <lineage>
        <taxon>Bacteria</taxon>
        <taxon>Bacillati</taxon>
        <taxon>Bacillota</taxon>
        <taxon>Clostridia</taxon>
        <taxon>Eubacteriales</taxon>
        <taxon>Eubacteriaceae</taxon>
        <taxon>Eubacterium</taxon>
    </lineage>
</organism>
<dbReference type="Gene3D" id="3.40.50.1970">
    <property type="match status" value="1"/>
</dbReference>
<evidence type="ECO:0000313" key="5">
    <source>
        <dbReference type="Proteomes" id="UP000198817"/>
    </source>
</evidence>
<feature type="domain" description="Fe-containing alcohol dehydrogenase-like C-terminal" evidence="3">
    <location>
        <begin position="196"/>
        <end position="391"/>
    </location>
</feature>
<dbReference type="InterPro" id="IPR001670">
    <property type="entry name" value="ADH_Fe/GldA"/>
</dbReference>
<dbReference type="SUPFAM" id="SSF56796">
    <property type="entry name" value="Dehydroquinate synthase-like"/>
    <property type="match status" value="1"/>
</dbReference>
<sequence length="393" mass="43282">MTKDFRWFDPTELVFGPGKLNTLHTLEMPGKKALLVISDGKSARANGSLARTEEQLRMAGVEVVLFDRVGPNPEKPVVEAGARLARAQGCDMVVALGGGSVMDAAKVMAAFAVMPGDDLWDYAPGATGRRKPLDIPSLPTIMITTSAGTGSEVDSWGVITNPKTREKVGIGRVRHMFPVYAIVDPELMVTVPPKFTAYQGFDALFHNMEGYISNAANFMGDMIQESAIEKIGAYLERAVKDGSDLEARANVAYANTMGGYSMIITGTTSEHGMEHAMSAYHTALPHGAGLIMISLEYFRYFIQKHVCDERFVRMARALGRRDAEKPEELLDALADLQRACGVDDLKMSDYGITPEELPKFVQNAKTVMAPQFTKDRYPMTDEDCEEIYRRSFR</sequence>
<keyword evidence="5" id="KW-1185">Reference proteome</keyword>
<feature type="domain" description="Alcohol dehydrogenase iron-type/glycerol dehydrogenase GldA" evidence="2">
    <location>
        <begin position="10"/>
        <end position="185"/>
    </location>
</feature>
<dbReference type="FunFam" id="3.40.50.1970:FF:000003">
    <property type="entry name" value="Alcohol dehydrogenase, iron-containing"/>
    <property type="match status" value="1"/>
</dbReference>
<gene>
    <name evidence="4" type="ORF">SAMN05216508_10281</name>
</gene>
<reference evidence="4 5" key="1">
    <citation type="submission" date="2016-10" db="EMBL/GenBank/DDBJ databases">
        <authorList>
            <person name="de Groot N.N."/>
        </authorList>
    </citation>
    <scope>NUCLEOTIDE SEQUENCE [LARGE SCALE GENOMIC DNA]</scope>
    <source>
        <strain evidence="4 5">KHGC13</strain>
    </source>
</reference>
<accession>A0A1I7FDY5</accession>
<dbReference type="GO" id="GO:0004022">
    <property type="term" value="F:alcohol dehydrogenase (NAD+) activity"/>
    <property type="evidence" value="ECO:0007669"/>
    <property type="project" value="UniProtKB-ARBA"/>
</dbReference>
<dbReference type="Pfam" id="PF25137">
    <property type="entry name" value="ADH_Fe_C"/>
    <property type="match status" value="1"/>
</dbReference>
<dbReference type="InterPro" id="IPR039697">
    <property type="entry name" value="Alcohol_dehydrogenase_Fe"/>
</dbReference>
<dbReference type="STRING" id="155865.SAMN05216515_10186"/>
<dbReference type="InterPro" id="IPR056798">
    <property type="entry name" value="ADH_Fe_C"/>
</dbReference>
<dbReference type="GO" id="GO:0046872">
    <property type="term" value="F:metal ion binding"/>
    <property type="evidence" value="ECO:0007669"/>
    <property type="project" value="InterPro"/>
</dbReference>
<evidence type="ECO:0000313" key="4">
    <source>
        <dbReference type="EMBL" id="SFU34402.1"/>
    </source>
</evidence>
<evidence type="ECO:0000259" key="3">
    <source>
        <dbReference type="Pfam" id="PF25137"/>
    </source>
</evidence>
<dbReference type="PANTHER" id="PTHR11496">
    <property type="entry name" value="ALCOHOL DEHYDROGENASE"/>
    <property type="match status" value="1"/>
</dbReference>
<dbReference type="Proteomes" id="UP000198817">
    <property type="component" value="Unassembled WGS sequence"/>
</dbReference>
<dbReference type="AlphaFoldDB" id="A0A1I7FDY5"/>
<name>A0A1I7FDY5_9FIRM</name>
<dbReference type="RefSeq" id="WP_090469731.1">
    <property type="nucleotide sequence ID" value="NZ_FOWF01000001.1"/>
</dbReference>
<dbReference type="PANTHER" id="PTHR11496:SF104">
    <property type="entry name" value="3-DEOXY-ALPHA-D-MANNO-OCTULOSONATE 8-OXIDASE"/>
    <property type="match status" value="1"/>
</dbReference>
<dbReference type="Pfam" id="PF00465">
    <property type="entry name" value="Fe-ADH"/>
    <property type="match status" value="1"/>
</dbReference>
<proteinExistence type="predicted"/>
<keyword evidence="1" id="KW-0560">Oxidoreductase</keyword>
<evidence type="ECO:0000259" key="2">
    <source>
        <dbReference type="Pfam" id="PF00465"/>
    </source>
</evidence>